<evidence type="ECO:0008006" key="7">
    <source>
        <dbReference type="Google" id="ProtNLM"/>
    </source>
</evidence>
<protein>
    <recommendedName>
        <fullName evidence="7">Phosphatidylserine decarboxylase</fullName>
    </recommendedName>
</protein>
<keyword evidence="4" id="KW-0670">Pyruvate</keyword>
<reference evidence="6" key="1">
    <citation type="journal article" date="2019" name="Microbiol. Resour. Announc.">
        <title>Complete Genome Sequence of Halomonas olivaria, a Moderately Halophilic Bacterium Isolated from Olive Processing Effluents, Obtained by Nanopore Sequencing.</title>
        <authorList>
            <person name="Nagata S."/>
            <person name="Ii K.M."/>
            <person name="Tsukimi T."/>
            <person name="Miura M.C."/>
            <person name="Galipon J."/>
            <person name="Arakawa K."/>
        </authorList>
    </citation>
    <scope>NUCLEOTIDE SEQUENCE [LARGE SCALE GENOMIC DNA]</scope>
    <source>
        <strain evidence="6">TYRC17</strain>
    </source>
</reference>
<evidence type="ECO:0000256" key="3">
    <source>
        <dbReference type="ARBA" id="ARBA00023239"/>
    </source>
</evidence>
<evidence type="ECO:0000256" key="4">
    <source>
        <dbReference type="ARBA" id="ARBA00023317"/>
    </source>
</evidence>
<dbReference type="Proteomes" id="UP000289555">
    <property type="component" value="Chromosome"/>
</dbReference>
<keyword evidence="2" id="KW-0865">Zymogen</keyword>
<gene>
    <name evidence="5" type="ORF">HORIV_25140</name>
</gene>
<name>A0ABM7GI01_9GAMM</name>
<evidence type="ECO:0000313" key="5">
    <source>
        <dbReference type="EMBL" id="BBI50093.1"/>
    </source>
</evidence>
<accession>A0ABM7GI01</accession>
<evidence type="ECO:0000256" key="2">
    <source>
        <dbReference type="ARBA" id="ARBA00023145"/>
    </source>
</evidence>
<keyword evidence="3" id="KW-0456">Lyase</keyword>
<organism evidence="5 6">
    <name type="scientific">Vreelandella olivaria</name>
    <dbReference type="NCBI Taxonomy" id="390919"/>
    <lineage>
        <taxon>Bacteria</taxon>
        <taxon>Pseudomonadati</taxon>
        <taxon>Pseudomonadota</taxon>
        <taxon>Gammaproteobacteria</taxon>
        <taxon>Oceanospirillales</taxon>
        <taxon>Halomonadaceae</taxon>
        <taxon>Vreelandella</taxon>
    </lineage>
</organism>
<evidence type="ECO:0000256" key="1">
    <source>
        <dbReference type="ARBA" id="ARBA00022793"/>
    </source>
</evidence>
<dbReference type="PANTHER" id="PTHR10067:SF6">
    <property type="entry name" value="PHOSPHATIDYLSERINE DECARBOXYLASE PROENZYME, MITOCHONDRIAL"/>
    <property type="match status" value="1"/>
</dbReference>
<proteinExistence type="predicted"/>
<sequence>MPHHALSRLTGQFAQCDNRWVKDTLIKAFIKRFNVDMSQALEPDPTAYATFNDFFTRALKPMPAHWAKASSAPPMARSPNMGVCRQGNWCKRKATPTQRKPC</sequence>
<dbReference type="PANTHER" id="PTHR10067">
    <property type="entry name" value="PHOSPHATIDYLSERINE DECARBOXYLASE"/>
    <property type="match status" value="1"/>
</dbReference>
<dbReference type="EMBL" id="AP019416">
    <property type="protein sequence ID" value="BBI50093.1"/>
    <property type="molecule type" value="Genomic_DNA"/>
</dbReference>
<dbReference type="InterPro" id="IPR003817">
    <property type="entry name" value="PS_Dcarbxylase"/>
</dbReference>
<evidence type="ECO:0000313" key="6">
    <source>
        <dbReference type="Proteomes" id="UP000289555"/>
    </source>
</evidence>
<keyword evidence="6" id="KW-1185">Reference proteome</keyword>
<keyword evidence="1" id="KW-0210">Decarboxylase</keyword>